<gene>
    <name evidence="1" type="ORF">L2E82_06235</name>
</gene>
<sequence length="258" mass="28769">MSSYLTLEVVLNRKIDILRNHKDPTSGNVWLTATSRPNRQPHLLENNIGTSTSTTNNPFATTSSSTTSPCFSPAVPDQSVAPVVPHQNSLATDSQPTAEREAKTLTSHNDDDSREETPQTSGDAEKVENGSPWKSLSSLYDALNLGIRKPVYEFHSTSTFEFKFSNRYTLSISVCCFTVTLIDGISTAPLWDFSKGQFVRVLTVLDFILIMRELDSHGSNLTEEELETHTISAWKEAKIYLNKQITEHGKWLTSLQQS</sequence>
<evidence type="ECO:0000313" key="2">
    <source>
        <dbReference type="Proteomes" id="UP001055811"/>
    </source>
</evidence>
<proteinExistence type="predicted"/>
<reference evidence="2" key="1">
    <citation type="journal article" date="2022" name="Mol. Ecol. Resour.">
        <title>The genomes of chicory, endive, great burdock and yacon provide insights into Asteraceae palaeo-polyploidization history and plant inulin production.</title>
        <authorList>
            <person name="Fan W."/>
            <person name="Wang S."/>
            <person name="Wang H."/>
            <person name="Wang A."/>
            <person name="Jiang F."/>
            <person name="Liu H."/>
            <person name="Zhao H."/>
            <person name="Xu D."/>
            <person name="Zhang Y."/>
        </authorList>
    </citation>
    <scope>NUCLEOTIDE SEQUENCE [LARGE SCALE GENOMIC DNA]</scope>
    <source>
        <strain evidence="2">cv. Punajuju</strain>
    </source>
</reference>
<dbReference type="Proteomes" id="UP001055811">
    <property type="component" value="Linkage Group LG01"/>
</dbReference>
<evidence type="ECO:0000313" key="1">
    <source>
        <dbReference type="EMBL" id="KAI3792358.1"/>
    </source>
</evidence>
<dbReference type="EMBL" id="CM042009">
    <property type="protein sequence ID" value="KAI3792358.1"/>
    <property type="molecule type" value="Genomic_DNA"/>
</dbReference>
<name>A0ACB9HA76_CICIN</name>
<keyword evidence="2" id="KW-1185">Reference proteome</keyword>
<protein>
    <submittedName>
        <fullName evidence="1">Uncharacterized protein</fullName>
    </submittedName>
</protein>
<accession>A0ACB9HA76</accession>
<reference evidence="1 2" key="2">
    <citation type="journal article" date="2022" name="Mol. Ecol. Resour.">
        <title>The genomes of chicory, endive, great burdock and yacon provide insights into Asteraceae paleo-polyploidization history and plant inulin production.</title>
        <authorList>
            <person name="Fan W."/>
            <person name="Wang S."/>
            <person name="Wang H."/>
            <person name="Wang A."/>
            <person name="Jiang F."/>
            <person name="Liu H."/>
            <person name="Zhao H."/>
            <person name="Xu D."/>
            <person name="Zhang Y."/>
        </authorList>
    </citation>
    <scope>NUCLEOTIDE SEQUENCE [LARGE SCALE GENOMIC DNA]</scope>
    <source>
        <strain evidence="2">cv. Punajuju</strain>
        <tissue evidence="1">Leaves</tissue>
    </source>
</reference>
<comment type="caution">
    <text evidence="1">The sequence shown here is derived from an EMBL/GenBank/DDBJ whole genome shotgun (WGS) entry which is preliminary data.</text>
</comment>
<organism evidence="1 2">
    <name type="scientific">Cichorium intybus</name>
    <name type="common">Chicory</name>
    <dbReference type="NCBI Taxonomy" id="13427"/>
    <lineage>
        <taxon>Eukaryota</taxon>
        <taxon>Viridiplantae</taxon>
        <taxon>Streptophyta</taxon>
        <taxon>Embryophyta</taxon>
        <taxon>Tracheophyta</taxon>
        <taxon>Spermatophyta</taxon>
        <taxon>Magnoliopsida</taxon>
        <taxon>eudicotyledons</taxon>
        <taxon>Gunneridae</taxon>
        <taxon>Pentapetalae</taxon>
        <taxon>asterids</taxon>
        <taxon>campanulids</taxon>
        <taxon>Asterales</taxon>
        <taxon>Asteraceae</taxon>
        <taxon>Cichorioideae</taxon>
        <taxon>Cichorieae</taxon>
        <taxon>Cichoriinae</taxon>
        <taxon>Cichorium</taxon>
    </lineage>
</organism>